<feature type="transmembrane region" description="Helical" evidence="1">
    <location>
        <begin position="74"/>
        <end position="97"/>
    </location>
</feature>
<reference evidence="2 3" key="1">
    <citation type="submission" date="2019-05" db="EMBL/GenBank/DDBJ databases">
        <title>Culicoidintestinum kansasii gen. nov., sp. nov. from the gastrointestinal tract of the biting midge, Culicoides sonorensis.</title>
        <authorList>
            <person name="Neupane S."/>
            <person name="Ghosh A."/>
            <person name="Gunther S."/>
            <person name="Martin K."/>
            <person name="Zurek L."/>
        </authorList>
    </citation>
    <scope>NUCLEOTIDE SEQUENCE [LARGE SCALE GENOMIC DNA]</scope>
    <source>
        <strain evidence="2 3">CS-1</strain>
    </source>
</reference>
<proteinExistence type="predicted"/>
<gene>
    <name evidence="2" type="ORF">FEZ08_11715</name>
</gene>
<keyword evidence="1" id="KW-0812">Transmembrane</keyword>
<sequence>MYKIKNLISDFKGLFERVVPKFIRRPLVVIVLIAGFYGILWLLQLTILSGANLPSALNTVLQLLWRVLFLGYDLAVRFGMSGIVAVIMLLVYWFLIASLLGSNMGQSSLKAKVALLVLLLFIVFVTGVV</sequence>
<keyword evidence="1" id="KW-1133">Transmembrane helix</keyword>
<evidence type="ECO:0000313" key="3">
    <source>
        <dbReference type="Proteomes" id="UP000306912"/>
    </source>
</evidence>
<keyword evidence="1" id="KW-0472">Membrane</keyword>
<comment type="caution">
    <text evidence="2">The sequence shown here is derived from an EMBL/GenBank/DDBJ whole genome shotgun (WGS) entry which is preliminary data.</text>
</comment>
<dbReference type="InParanoid" id="A0A5R8Q6M0"/>
<feature type="transmembrane region" description="Helical" evidence="1">
    <location>
        <begin position="27"/>
        <end position="54"/>
    </location>
</feature>
<keyword evidence="3" id="KW-1185">Reference proteome</keyword>
<dbReference type="Proteomes" id="UP000306912">
    <property type="component" value="Unassembled WGS sequence"/>
</dbReference>
<protein>
    <submittedName>
        <fullName evidence="2">Uncharacterized protein</fullName>
    </submittedName>
</protein>
<feature type="transmembrane region" description="Helical" evidence="1">
    <location>
        <begin position="109"/>
        <end position="128"/>
    </location>
</feature>
<dbReference type="EMBL" id="VBWP01000017">
    <property type="protein sequence ID" value="TLG71072.1"/>
    <property type="molecule type" value="Genomic_DNA"/>
</dbReference>
<dbReference type="RefSeq" id="WP_138192627.1">
    <property type="nucleotide sequence ID" value="NZ_VBWP01000017.1"/>
</dbReference>
<organism evidence="2 3">
    <name type="scientific">Culicoidibacter larvae</name>
    <dbReference type="NCBI Taxonomy" id="2579976"/>
    <lineage>
        <taxon>Bacteria</taxon>
        <taxon>Bacillati</taxon>
        <taxon>Bacillota</taxon>
        <taxon>Culicoidibacteria</taxon>
        <taxon>Culicoidibacterales</taxon>
        <taxon>Culicoidibacteraceae</taxon>
        <taxon>Culicoidibacter</taxon>
    </lineage>
</organism>
<evidence type="ECO:0000256" key="1">
    <source>
        <dbReference type="SAM" id="Phobius"/>
    </source>
</evidence>
<accession>A0A5R8Q6M0</accession>
<evidence type="ECO:0000313" key="2">
    <source>
        <dbReference type="EMBL" id="TLG71072.1"/>
    </source>
</evidence>
<name>A0A5R8Q6M0_9FIRM</name>
<dbReference type="AlphaFoldDB" id="A0A5R8Q6M0"/>